<dbReference type="EMBL" id="GG698477">
    <property type="protein sequence ID" value="EGD92643.1"/>
    <property type="molecule type" value="Genomic_DNA"/>
</dbReference>
<gene>
    <name evidence="2" type="ORF">TESG_08238</name>
</gene>
<organism evidence="2 3">
    <name type="scientific">Trichophyton tonsurans (strain CBS 112818)</name>
    <name type="common">Scalp ringworm fungus</name>
    <dbReference type="NCBI Taxonomy" id="647933"/>
    <lineage>
        <taxon>Eukaryota</taxon>
        <taxon>Fungi</taxon>
        <taxon>Dikarya</taxon>
        <taxon>Ascomycota</taxon>
        <taxon>Pezizomycotina</taxon>
        <taxon>Eurotiomycetes</taxon>
        <taxon>Eurotiomycetidae</taxon>
        <taxon>Onygenales</taxon>
        <taxon>Arthrodermataceae</taxon>
        <taxon>Trichophyton</taxon>
    </lineage>
</organism>
<dbReference type="Proteomes" id="UP000009172">
    <property type="component" value="Unassembled WGS sequence"/>
</dbReference>
<feature type="compositionally biased region" description="Acidic residues" evidence="1">
    <location>
        <begin position="36"/>
        <end position="45"/>
    </location>
</feature>
<dbReference type="HOGENOM" id="CLU_2293737_0_0_1"/>
<dbReference type="AlphaFoldDB" id="F2RMU4"/>
<feature type="region of interest" description="Disordered" evidence="1">
    <location>
        <begin position="15"/>
        <end position="57"/>
    </location>
</feature>
<proteinExistence type="predicted"/>
<reference evidence="3" key="1">
    <citation type="journal article" date="2012" name="MBio">
        <title>Comparative genome analysis of Trichophyton rubrum and related dermatophytes reveals candidate genes involved in infection.</title>
        <authorList>
            <person name="Martinez D.A."/>
            <person name="Oliver B.G."/>
            <person name="Graeser Y."/>
            <person name="Goldberg J.M."/>
            <person name="Li W."/>
            <person name="Martinez-Rossi N.M."/>
            <person name="Monod M."/>
            <person name="Shelest E."/>
            <person name="Barton R.C."/>
            <person name="Birch E."/>
            <person name="Brakhage A.A."/>
            <person name="Chen Z."/>
            <person name="Gurr S.J."/>
            <person name="Heiman D."/>
            <person name="Heitman J."/>
            <person name="Kosti I."/>
            <person name="Rossi A."/>
            <person name="Saif S."/>
            <person name="Samalova M."/>
            <person name="Saunders C.W."/>
            <person name="Shea T."/>
            <person name="Summerbell R.C."/>
            <person name="Xu J."/>
            <person name="Young S."/>
            <person name="Zeng Q."/>
            <person name="Birren B.W."/>
            <person name="Cuomo C.A."/>
            <person name="White T.C."/>
        </authorList>
    </citation>
    <scope>NUCLEOTIDE SEQUENCE [LARGE SCALE GENOMIC DNA]</scope>
    <source>
        <strain evidence="3">CBS 112818</strain>
    </source>
</reference>
<evidence type="ECO:0000256" key="1">
    <source>
        <dbReference type="SAM" id="MobiDB-lite"/>
    </source>
</evidence>
<keyword evidence="3" id="KW-1185">Reference proteome</keyword>
<accession>F2RMU4</accession>
<protein>
    <submittedName>
        <fullName evidence="2">Uncharacterized protein</fullName>
    </submittedName>
</protein>
<evidence type="ECO:0000313" key="2">
    <source>
        <dbReference type="EMBL" id="EGD92643.1"/>
    </source>
</evidence>
<evidence type="ECO:0000313" key="3">
    <source>
        <dbReference type="Proteomes" id="UP000009172"/>
    </source>
</evidence>
<name>F2RMU4_TRIT1</name>
<sequence>MPGSFLFCYPSLLLHPTPSMRQSRSRSRSRRRRREEEEEKEEDEDEKKKKKKKKQNARLASILRIARSMPSTSYLSKEVRIPYDIIKWVYKWGDKTGDNTT</sequence>
<feature type="compositionally biased region" description="Basic residues" evidence="1">
    <location>
        <begin position="23"/>
        <end position="33"/>
    </location>
</feature>